<keyword evidence="3" id="KW-1185">Reference proteome</keyword>
<sequence length="52" mass="5355">MPLLSNGGFKAAPGTRYRAVSNPTRVNNGGAAQLMGEATRVGRVGERKSGPV</sequence>
<organism evidence="2 3">
    <name type="scientific">Thermogladius calderae (strain DSM 22663 / VKM B-2946 / 1633)</name>
    <dbReference type="NCBI Taxonomy" id="1184251"/>
    <lineage>
        <taxon>Archaea</taxon>
        <taxon>Thermoproteota</taxon>
        <taxon>Thermoprotei</taxon>
        <taxon>Desulfurococcales</taxon>
        <taxon>Desulfurococcaceae</taxon>
        <taxon>Thermogladius</taxon>
    </lineage>
</organism>
<feature type="region of interest" description="Disordered" evidence="1">
    <location>
        <begin position="1"/>
        <end position="52"/>
    </location>
</feature>
<proteinExistence type="predicted"/>
<evidence type="ECO:0000313" key="3">
    <source>
        <dbReference type="Proteomes" id="UP000005270"/>
    </source>
</evidence>
<feature type="compositionally biased region" description="Basic and acidic residues" evidence="1">
    <location>
        <begin position="43"/>
        <end position="52"/>
    </location>
</feature>
<dbReference type="AlphaFoldDB" id="I3TFB8"/>
<evidence type="ECO:0000313" key="2">
    <source>
        <dbReference type="EMBL" id="AFK51456.1"/>
    </source>
</evidence>
<dbReference type="InParanoid" id="I3TFB8"/>
<dbReference type="Proteomes" id="UP000005270">
    <property type="component" value="Chromosome"/>
</dbReference>
<name>I3TFB8_THEC1</name>
<dbReference type="KEGG" id="thg:TCELL_1033"/>
<accession>I3TFB8</accession>
<evidence type="ECO:0000256" key="1">
    <source>
        <dbReference type="SAM" id="MobiDB-lite"/>
    </source>
</evidence>
<gene>
    <name evidence="2" type="ordered locus">TCELL_1033</name>
</gene>
<dbReference type="EMBL" id="CP003531">
    <property type="protein sequence ID" value="AFK51456.1"/>
    <property type="molecule type" value="Genomic_DNA"/>
</dbReference>
<protein>
    <submittedName>
        <fullName evidence="2">Uncharacterized protein</fullName>
    </submittedName>
</protein>
<dbReference type="HOGENOM" id="CLU_3075549_0_0_2"/>
<reference evidence="2 3" key="1">
    <citation type="journal article" date="2012" name="J. Bacteriol.">
        <title>Complete genome sequence of the hyperthermophilic cellulolytic Crenarchaeon 'Thermogladius cellulolyticus' 1633.</title>
        <authorList>
            <person name="Mardanov A.V."/>
            <person name="Kochetkova T.V."/>
            <person name="Beletsky A.V."/>
            <person name="Bonch-Osmolovskaya E.A."/>
            <person name="Ravin N.V."/>
            <person name="Skryabin K.G."/>
        </authorList>
    </citation>
    <scope>NUCLEOTIDE SEQUENCE [LARGE SCALE GENOMIC DNA]</scope>
    <source>
        <strain evidence="3">DSM 22663 / VKM B-2946 / 1633</strain>
    </source>
</reference>